<evidence type="ECO:0000313" key="3">
    <source>
        <dbReference type="Proteomes" id="UP000288794"/>
    </source>
</evidence>
<keyword evidence="3" id="KW-1185">Reference proteome</keyword>
<organism evidence="2 3">
    <name type="scientific">[Pantoea] beijingensis</name>
    <dbReference type="NCBI Taxonomy" id="1324864"/>
    <lineage>
        <taxon>Bacteria</taxon>
        <taxon>Pseudomonadati</taxon>
        <taxon>Pseudomonadota</taxon>
        <taxon>Gammaproteobacteria</taxon>
        <taxon>Enterobacterales</taxon>
        <taxon>Erwiniaceae</taxon>
        <taxon>Erwinia</taxon>
    </lineage>
</organism>
<dbReference type="AlphaFoldDB" id="A0A443IE10"/>
<accession>A0A443IE10</accession>
<dbReference type="RefSeq" id="WP_206612512.1">
    <property type="nucleotide sequence ID" value="NZ_CP071409.1"/>
</dbReference>
<protein>
    <submittedName>
        <fullName evidence="2">Uncharacterized protein</fullName>
    </submittedName>
</protein>
<proteinExistence type="predicted"/>
<dbReference type="Gene3D" id="3.90.1720.10">
    <property type="entry name" value="endopeptidase domain like (from Nostoc punctiforme)"/>
    <property type="match status" value="1"/>
</dbReference>
<name>A0A443IE10_9GAMM</name>
<evidence type="ECO:0000313" key="2">
    <source>
        <dbReference type="EMBL" id="RWR02200.1"/>
    </source>
</evidence>
<feature type="compositionally biased region" description="Basic and acidic residues" evidence="1">
    <location>
        <begin position="870"/>
        <end position="885"/>
    </location>
</feature>
<sequence>MWDKKLSVSFVNIHAEPRSKGRCAAYVRRAVEAGGVHIKIPTPRIGNSASACDYGPSFLSVGFKAVYSYTGNGPVDTASIPGQQAGDVVVIQPITGHPHGHIAIFNGTNWVSDFVQLVGFYPGQSYRNIKPSFIMYRYGVIEEKITHTDTCKPGKIKIVWPIPSNSRGSDFINQDDVMSHLEGEATGWYLLGSNGMWHGGIHITSVTTPWCALSGKAASEFVDFPVAYKGEQAVRCMADGEVVAYRICRDYLDVPWETGPLNISGSFVLVRHYIQPGAKQQSGLHFYTLYMHLAPYSAYGASVKETQWIVNDSLSAYRPEWVMSASTDNKSVSDAFRMATIPKGALVEWDAEDSSLRTTGHNGRRYGLVTFKGLSDKAKAKGTKTSLEEGQQYWILTDKNNLVSTGVVAACPSWWTHLQPPFTEPMQFDKVTCPTPYPISAGDSIGHLGYFQVPKDGGYDARYQVHIECLSADDNLPGFLKNPEKVGENTPIYLRCPSGLSLFSKDLKAGEMVSSGRVSQGEAILTLSQVKTEQDAQKQEYWFLPYANGYVPKTNKSVETLSQYDLEKLGFTTIVDEAPGFDHLDGKNPPRGLVRDIYDRLLSASSNDIRVSHRAVPHNYQRLLNRIDGSINSYSPQEYLSAIHNPSYRDVKNRMIVKHPSEWYHKKSDPIWLPFLNNLTKDAPEWKAYSEAYIEKMVWMQDASKLKLGPFLWHMHPVEFLGMLISKKTGWAHSKFGDFLGKVESKNDYTAYNVHVTYMPHYKTNLTSMTIKEVMDSQADETPHGLFATGRFQVIPNTLKVAVKELNLNVNKFYDEEVQDLIFEQYLIKSKRPAIIDYLEGDGSIEDAIYDWAKEFASAGVRKGKEISRSKTEYERNPDGSIKRDSKGRKIHKRRYAQVEGVSYYSGDGINKAHIKPDEMIQVLEGSKNENK</sequence>
<dbReference type="Proteomes" id="UP000288794">
    <property type="component" value="Unassembled WGS sequence"/>
</dbReference>
<reference evidence="2 3" key="1">
    <citation type="submission" date="2014-04" db="EMBL/GenBank/DDBJ databases">
        <title>Draft genome sequence of Pantoea beijingensis strain LMG 27579, an emerging pathogen to Pleurotus eryngii with potential industrial application.</title>
        <authorList>
            <person name="Xu F."/>
            <person name="Liu Y."/>
            <person name="Wang S."/>
            <person name="Yin Y."/>
            <person name="Ma Y."/>
            <person name="Zhao S."/>
            <person name="Rong C."/>
        </authorList>
    </citation>
    <scope>NUCLEOTIDE SEQUENCE [LARGE SCALE GENOMIC DNA]</scope>
    <source>
        <strain evidence="2 3">LMG 27579</strain>
    </source>
</reference>
<gene>
    <name evidence="2" type="ORF">ED28_11255</name>
</gene>
<evidence type="ECO:0000256" key="1">
    <source>
        <dbReference type="SAM" id="MobiDB-lite"/>
    </source>
</evidence>
<dbReference type="Gene3D" id="1.10.530.10">
    <property type="match status" value="1"/>
</dbReference>
<feature type="region of interest" description="Disordered" evidence="1">
    <location>
        <begin position="870"/>
        <end position="891"/>
    </location>
</feature>
<dbReference type="EMBL" id="JMEE01000031">
    <property type="protein sequence ID" value="RWR02200.1"/>
    <property type="molecule type" value="Genomic_DNA"/>
</dbReference>
<comment type="caution">
    <text evidence="2">The sequence shown here is derived from an EMBL/GenBank/DDBJ whole genome shotgun (WGS) entry which is preliminary data.</text>
</comment>